<name>C1E4L6_MICCC</name>
<evidence type="ECO:0000313" key="4">
    <source>
        <dbReference type="Proteomes" id="UP000002009"/>
    </source>
</evidence>
<dbReference type="AlphaFoldDB" id="C1E4L6"/>
<dbReference type="RefSeq" id="XP_002501884.1">
    <property type="nucleotide sequence ID" value="XM_002501838.1"/>
</dbReference>
<sequence>MKYPNGDTYEGQYAKLEVDDPAAVAAYEAEKAEKEAAAAEAEPPAEGDDPAPAPEPEAPPEFPKITTSLRHGTGKYTFASGVVYEGDYVEGKKQGAGVMTFPDGGKYEGAFDKDCMAGEGVFNYPSGDVYSGAFAGNKKSGVGSYMFKASQSQFIGEWEDGEFKRGEWVLSDGTSWKGEFEGGKPVGEGVQTFGRTGNQQPATYEYADDGTMTALKFSGTIRAGA</sequence>
<organism evidence="3 4">
    <name type="scientific">Micromonas commoda (strain RCC299 / NOUM17 / CCMP2709)</name>
    <name type="common">Picoplanktonic green alga</name>
    <dbReference type="NCBI Taxonomy" id="296587"/>
    <lineage>
        <taxon>Eukaryota</taxon>
        <taxon>Viridiplantae</taxon>
        <taxon>Chlorophyta</taxon>
        <taxon>Mamiellophyceae</taxon>
        <taxon>Mamiellales</taxon>
        <taxon>Mamiellaceae</taxon>
        <taxon>Micromonas</taxon>
    </lineage>
</organism>
<dbReference type="KEGG" id="mis:MICPUN_80926"/>
<dbReference type="PANTHER" id="PTHR23084:SF263">
    <property type="entry name" value="MORN REPEAT-CONTAINING PROTEIN 1"/>
    <property type="match status" value="1"/>
</dbReference>
<dbReference type="GO" id="GO:0016020">
    <property type="term" value="C:membrane"/>
    <property type="evidence" value="ECO:0007669"/>
    <property type="project" value="UniProtKB-ARBA"/>
</dbReference>
<accession>C1E4L6</accession>
<dbReference type="InterPro" id="IPR003409">
    <property type="entry name" value="MORN"/>
</dbReference>
<dbReference type="SUPFAM" id="SSF82185">
    <property type="entry name" value="Histone H3 K4-specific methyltransferase SET7/9 N-terminal domain"/>
    <property type="match status" value="1"/>
</dbReference>
<feature type="region of interest" description="Disordered" evidence="2">
    <location>
        <begin position="27"/>
        <end position="68"/>
    </location>
</feature>
<dbReference type="Proteomes" id="UP000002009">
    <property type="component" value="Chromosome 4"/>
</dbReference>
<dbReference type="eggNOG" id="KOG0231">
    <property type="taxonomic scope" value="Eukaryota"/>
</dbReference>
<dbReference type="OrthoDB" id="70770at2759"/>
<evidence type="ECO:0000256" key="2">
    <source>
        <dbReference type="SAM" id="MobiDB-lite"/>
    </source>
</evidence>
<dbReference type="OMA" id="FIGEWED"/>
<dbReference type="InParanoid" id="C1E4L6"/>
<feature type="compositionally biased region" description="Basic and acidic residues" evidence="2">
    <location>
        <begin position="28"/>
        <end position="37"/>
    </location>
</feature>
<proteinExistence type="predicted"/>
<protein>
    <submittedName>
        <fullName evidence="3">Radial spoke protein 10 tentative</fullName>
    </submittedName>
</protein>
<gene>
    <name evidence="3" type="primary">RSP10</name>
    <name evidence="3" type="ORF">MICPUN_80926</name>
</gene>
<feature type="compositionally biased region" description="Pro residues" evidence="2">
    <location>
        <begin position="51"/>
        <end position="62"/>
    </location>
</feature>
<evidence type="ECO:0000313" key="3">
    <source>
        <dbReference type="EMBL" id="ACO63142.1"/>
    </source>
</evidence>
<dbReference type="Gene3D" id="2.20.110.10">
    <property type="entry name" value="Histone H3 K4-specific methyltransferase SET7/9 N-terminal domain"/>
    <property type="match status" value="2"/>
</dbReference>
<dbReference type="GeneID" id="8242768"/>
<dbReference type="STRING" id="296587.C1E4L6"/>
<dbReference type="EMBL" id="CP001325">
    <property type="protein sequence ID" value="ACO63142.1"/>
    <property type="molecule type" value="Genomic_DNA"/>
</dbReference>
<keyword evidence="1" id="KW-0677">Repeat</keyword>
<dbReference type="PANTHER" id="PTHR23084">
    <property type="entry name" value="PHOSPHATIDYLINOSITOL-4-PHOSPHATE 5-KINASE RELATED"/>
    <property type="match status" value="1"/>
</dbReference>
<evidence type="ECO:0000256" key="1">
    <source>
        <dbReference type="ARBA" id="ARBA00022737"/>
    </source>
</evidence>
<dbReference type="Pfam" id="PF02493">
    <property type="entry name" value="MORN"/>
    <property type="match status" value="5"/>
</dbReference>
<dbReference type="SMART" id="SM00698">
    <property type="entry name" value="MORN"/>
    <property type="match status" value="4"/>
</dbReference>
<keyword evidence="4" id="KW-1185">Reference proteome</keyword>
<reference evidence="3 4" key="1">
    <citation type="journal article" date="2009" name="Science">
        <title>Green evolution and dynamic adaptations revealed by genomes of the marine picoeukaryotes Micromonas.</title>
        <authorList>
            <person name="Worden A.Z."/>
            <person name="Lee J.H."/>
            <person name="Mock T."/>
            <person name="Rouze P."/>
            <person name="Simmons M.P."/>
            <person name="Aerts A.L."/>
            <person name="Allen A.E."/>
            <person name="Cuvelier M.L."/>
            <person name="Derelle E."/>
            <person name="Everett M.V."/>
            <person name="Foulon E."/>
            <person name="Grimwood J."/>
            <person name="Gundlach H."/>
            <person name="Henrissat B."/>
            <person name="Napoli C."/>
            <person name="McDonald S.M."/>
            <person name="Parker M.S."/>
            <person name="Rombauts S."/>
            <person name="Salamov A."/>
            <person name="Von Dassow P."/>
            <person name="Badger J.H."/>
            <person name="Coutinho P.M."/>
            <person name="Demir E."/>
            <person name="Dubchak I."/>
            <person name="Gentemann C."/>
            <person name="Eikrem W."/>
            <person name="Gready J.E."/>
            <person name="John U."/>
            <person name="Lanier W."/>
            <person name="Lindquist E.A."/>
            <person name="Lucas S."/>
            <person name="Mayer K.F."/>
            <person name="Moreau H."/>
            <person name="Not F."/>
            <person name="Otillar R."/>
            <person name="Panaud O."/>
            <person name="Pangilinan J."/>
            <person name="Paulsen I."/>
            <person name="Piegu B."/>
            <person name="Poliakov A."/>
            <person name="Robbens S."/>
            <person name="Schmutz J."/>
            <person name="Toulza E."/>
            <person name="Wyss T."/>
            <person name="Zelensky A."/>
            <person name="Zhou K."/>
            <person name="Armbrust E.V."/>
            <person name="Bhattacharya D."/>
            <person name="Goodenough U.W."/>
            <person name="Van de Peer Y."/>
            <person name="Grigoriev I.V."/>
        </authorList>
    </citation>
    <scope>NUCLEOTIDE SEQUENCE [LARGE SCALE GENOMIC DNA]</scope>
    <source>
        <strain evidence="4">RCC299 / NOUM17</strain>
    </source>
</reference>